<reference evidence="1 2" key="1">
    <citation type="journal article" date="2018" name="Sci. Rep.">
        <title>Genome sequence of the cauliflower mushroom Sparassis crispa (Hanabiratake) and its association with beneficial usage.</title>
        <authorList>
            <person name="Kiyama R."/>
            <person name="Furutani Y."/>
            <person name="Kawaguchi K."/>
            <person name="Nakanishi T."/>
        </authorList>
    </citation>
    <scope>NUCLEOTIDE SEQUENCE [LARGE SCALE GENOMIC DNA]</scope>
</reference>
<dbReference type="EMBL" id="BFAD01000001">
    <property type="protein sequence ID" value="GBE78571.1"/>
    <property type="molecule type" value="Genomic_DNA"/>
</dbReference>
<dbReference type="GeneID" id="38775488"/>
<accession>A0A401G8S4</accession>
<comment type="caution">
    <text evidence="1">The sequence shown here is derived from an EMBL/GenBank/DDBJ whole genome shotgun (WGS) entry which is preliminary data.</text>
</comment>
<dbReference type="InParanoid" id="A0A401G8S4"/>
<dbReference type="AlphaFoldDB" id="A0A401G8S4"/>
<organism evidence="1 2">
    <name type="scientific">Sparassis crispa</name>
    <dbReference type="NCBI Taxonomy" id="139825"/>
    <lineage>
        <taxon>Eukaryota</taxon>
        <taxon>Fungi</taxon>
        <taxon>Dikarya</taxon>
        <taxon>Basidiomycota</taxon>
        <taxon>Agaricomycotina</taxon>
        <taxon>Agaricomycetes</taxon>
        <taxon>Polyporales</taxon>
        <taxon>Sparassidaceae</taxon>
        <taxon>Sparassis</taxon>
    </lineage>
</organism>
<protein>
    <submittedName>
        <fullName evidence="1">Uncharacterized protein</fullName>
    </submittedName>
</protein>
<name>A0A401G8S4_9APHY</name>
<dbReference type="Proteomes" id="UP000287166">
    <property type="component" value="Unassembled WGS sequence"/>
</dbReference>
<sequence length="99" mass="10583">MASDGTNDQLPIDAVADCTRQAQRDGIFAGVSAGLVGTILGSRLFRFNRNTTILCGIVTGVLSGYQFTQAFLSSNLARLKAEHAKRQTRGDSDSFIGDE</sequence>
<gene>
    <name evidence="1" type="ORF">SCP_0114600</name>
</gene>
<evidence type="ECO:0000313" key="2">
    <source>
        <dbReference type="Proteomes" id="UP000287166"/>
    </source>
</evidence>
<proteinExistence type="predicted"/>
<keyword evidence="2" id="KW-1185">Reference proteome</keyword>
<dbReference type="RefSeq" id="XP_027609484.1">
    <property type="nucleotide sequence ID" value="XM_027753683.1"/>
</dbReference>
<evidence type="ECO:0000313" key="1">
    <source>
        <dbReference type="EMBL" id="GBE78571.1"/>
    </source>
</evidence>
<dbReference type="OrthoDB" id="3352450at2759"/>